<evidence type="ECO:0000313" key="1">
    <source>
        <dbReference type="EMBL" id="SUG74265.1"/>
    </source>
</evidence>
<gene>
    <name evidence="1" type="ORF">NCTC5798_05576</name>
</gene>
<dbReference type="EMBL" id="UGXK01000001">
    <property type="protein sequence ID" value="SUG74265.1"/>
    <property type="molecule type" value="Genomic_DNA"/>
</dbReference>
<reference evidence="1 2" key="1">
    <citation type="submission" date="2018-06" db="EMBL/GenBank/DDBJ databases">
        <authorList>
            <consortium name="Pathogen Informatics"/>
            <person name="Doyle S."/>
        </authorList>
    </citation>
    <scope>NUCLEOTIDE SEQUENCE [LARGE SCALE GENOMIC DNA]</scope>
    <source>
        <strain evidence="1 2">NCTC5798</strain>
    </source>
</reference>
<name>A0A379V1Z7_SALET</name>
<evidence type="ECO:0000313" key="2">
    <source>
        <dbReference type="Proteomes" id="UP000255534"/>
    </source>
</evidence>
<dbReference type="AlphaFoldDB" id="A0A379V1Z7"/>
<sequence length="33" mass="3965">MMELINNRGMRDWMIFIKVAEVGNLSRLHGIRY</sequence>
<proteinExistence type="predicted"/>
<accession>A0A379V1Z7</accession>
<protein>
    <submittedName>
        <fullName evidence="1">Transcriptional regulator</fullName>
    </submittedName>
</protein>
<organism evidence="1 2">
    <name type="scientific">Salmonella enterica I</name>
    <dbReference type="NCBI Taxonomy" id="59201"/>
    <lineage>
        <taxon>Bacteria</taxon>
        <taxon>Pseudomonadati</taxon>
        <taxon>Pseudomonadota</taxon>
        <taxon>Gammaproteobacteria</taxon>
        <taxon>Enterobacterales</taxon>
        <taxon>Enterobacteriaceae</taxon>
        <taxon>Salmonella</taxon>
    </lineage>
</organism>
<dbReference type="Proteomes" id="UP000255534">
    <property type="component" value="Unassembled WGS sequence"/>
</dbReference>